<dbReference type="InterPro" id="IPR006665">
    <property type="entry name" value="OmpA-like"/>
</dbReference>
<dbReference type="PROSITE" id="PS51123">
    <property type="entry name" value="OMPA_2"/>
    <property type="match status" value="1"/>
</dbReference>
<comment type="similarity">
    <text evidence="8">Belongs to the Pal lipoprotein family.</text>
</comment>
<evidence type="ECO:0000313" key="11">
    <source>
        <dbReference type="EMBL" id="OGG56151.1"/>
    </source>
</evidence>
<dbReference type="SUPFAM" id="SSF103088">
    <property type="entry name" value="OmpA-like"/>
    <property type="match status" value="1"/>
</dbReference>
<gene>
    <name evidence="8" type="primary">pal</name>
    <name evidence="11" type="ORF">A3F84_00665</name>
</gene>
<dbReference type="CDD" id="cd07185">
    <property type="entry name" value="OmpA_C-like"/>
    <property type="match status" value="1"/>
</dbReference>
<evidence type="ECO:0000313" key="12">
    <source>
        <dbReference type="Proteomes" id="UP000178606"/>
    </source>
</evidence>
<dbReference type="GO" id="GO:0051301">
    <property type="term" value="P:cell division"/>
    <property type="evidence" value="ECO:0007669"/>
    <property type="project" value="UniProtKB-KW"/>
</dbReference>
<dbReference type="PRINTS" id="PR01021">
    <property type="entry name" value="OMPADOMAIN"/>
</dbReference>
<keyword evidence="6 8" id="KW-0449">Lipoprotein</keyword>
<keyword evidence="9" id="KW-0175">Coiled coil</keyword>
<protein>
    <recommendedName>
        <fullName evidence="8">Peptidoglycan-associated lipoprotein</fullName>
        <shortName evidence="8">PAL</shortName>
    </recommendedName>
</protein>
<keyword evidence="1" id="KW-0132">Cell division</keyword>
<dbReference type="InterPro" id="IPR036737">
    <property type="entry name" value="OmpA-like_sf"/>
</dbReference>
<evidence type="ECO:0000256" key="8">
    <source>
        <dbReference type="HAMAP-Rule" id="MF_02204"/>
    </source>
</evidence>
<evidence type="ECO:0000256" key="4">
    <source>
        <dbReference type="ARBA" id="ARBA00023139"/>
    </source>
</evidence>
<keyword evidence="7" id="KW-0131">Cell cycle</keyword>
<keyword evidence="4 8" id="KW-0564">Palmitate</keyword>
<keyword evidence="5 8" id="KW-0998">Cell outer membrane</keyword>
<reference evidence="11 12" key="1">
    <citation type="journal article" date="2016" name="Nat. Commun.">
        <title>Thousands of microbial genomes shed light on interconnected biogeochemical processes in an aquifer system.</title>
        <authorList>
            <person name="Anantharaman K."/>
            <person name="Brown C.T."/>
            <person name="Hug L.A."/>
            <person name="Sharon I."/>
            <person name="Castelle C.J."/>
            <person name="Probst A.J."/>
            <person name="Thomas B.C."/>
            <person name="Singh A."/>
            <person name="Wilkins M.J."/>
            <person name="Karaoz U."/>
            <person name="Brodie E.L."/>
            <person name="Williams K.H."/>
            <person name="Hubbard S.S."/>
            <person name="Banfield J.F."/>
        </authorList>
    </citation>
    <scope>NUCLEOTIDE SEQUENCE [LARGE SCALE GENOMIC DNA]</scope>
    <source>
        <strain evidence="12">RIFCSPLOWO2_12_FULL_64_10</strain>
    </source>
</reference>
<dbReference type="Gene3D" id="3.30.1330.60">
    <property type="entry name" value="OmpA-like domain"/>
    <property type="match status" value="1"/>
</dbReference>
<dbReference type="InterPro" id="IPR050330">
    <property type="entry name" value="Bact_OuterMem_StrucFunc"/>
</dbReference>
<name>A0A1F6D4A0_HANXR</name>
<evidence type="ECO:0000256" key="3">
    <source>
        <dbReference type="ARBA" id="ARBA00023136"/>
    </source>
</evidence>
<dbReference type="PANTHER" id="PTHR30329:SF21">
    <property type="entry name" value="LIPOPROTEIN YIAD-RELATED"/>
    <property type="match status" value="1"/>
</dbReference>
<organism evidence="11 12">
    <name type="scientific">Handelsmanbacteria sp. (strain RIFCSPLOWO2_12_FULL_64_10)</name>
    <dbReference type="NCBI Taxonomy" id="1817868"/>
    <lineage>
        <taxon>Bacteria</taxon>
        <taxon>Candidatus Handelsmaniibacteriota</taxon>
    </lineage>
</organism>
<keyword evidence="2 8" id="KW-0732">Signal</keyword>
<dbReference type="EMBL" id="MFKF01000046">
    <property type="protein sequence ID" value="OGG56151.1"/>
    <property type="molecule type" value="Genomic_DNA"/>
</dbReference>
<dbReference type="Pfam" id="PF00691">
    <property type="entry name" value="OmpA"/>
    <property type="match status" value="1"/>
</dbReference>
<evidence type="ECO:0000256" key="5">
    <source>
        <dbReference type="ARBA" id="ARBA00023237"/>
    </source>
</evidence>
<feature type="domain" description="OmpA-like" evidence="10">
    <location>
        <begin position="85"/>
        <end position="201"/>
    </location>
</feature>
<keyword evidence="3 8" id="KW-0472">Membrane</keyword>
<dbReference type="NCBIfam" id="TIGR02802">
    <property type="entry name" value="Pal_lipo"/>
    <property type="match status" value="1"/>
</dbReference>
<dbReference type="GO" id="GO:0009279">
    <property type="term" value="C:cell outer membrane"/>
    <property type="evidence" value="ECO:0007669"/>
    <property type="project" value="UniProtKB-SubCell"/>
</dbReference>
<evidence type="ECO:0000256" key="6">
    <source>
        <dbReference type="ARBA" id="ARBA00023288"/>
    </source>
</evidence>
<dbReference type="HAMAP" id="MF_02204">
    <property type="entry name" value="Pal"/>
    <property type="match status" value="1"/>
</dbReference>
<sequence>MKRSLWKIATPIALTLAVVWVVVLMGCGTAQQVAKPPTQQELEAERRAKAEAEAKARAEAEARAKAEAEAKARAEAKAKAEAEARAREARTLENVYFDYDRYSIRDDQQPALTRNAEKMKSHPEFKVTIEGHCDERGTVEYNLALGQRRAESARGFLAKMGVDFSKLTTISYGKERPLDPGHNEEAWAKNRRVAFVVIEPPLSSMP</sequence>
<dbReference type="PANTHER" id="PTHR30329">
    <property type="entry name" value="STATOR ELEMENT OF FLAGELLAR MOTOR COMPLEX"/>
    <property type="match status" value="1"/>
</dbReference>
<dbReference type="PROSITE" id="PS51257">
    <property type="entry name" value="PROKAR_LIPOPROTEIN"/>
    <property type="match status" value="1"/>
</dbReference>
<evidence type="ECO:0000259" key="10">
    <source>
        <dbReference type="PROSITE" id="PS51123"/>
    </source>
</evidence>
<evidence type="ECO:0000256" key="2">
    <source>
        <dbReference type="ARBA" id="ARBA00022729"/>
    </source>
</evidence>
<comment type="subcellular location">
    <subcellularLocation>
        <location evidence="8">Cell outer membrane</location>
        <topology evidence="8">Lipid-anchor</topology>
    </subcellularLocation>
</comment>
<comment type="caution">
    <text evidence="11">The sequence shown here is derived from an EMBL/GenBank/DDBJ whole genome shotgun (WGS) entry which is preliminary data.</text>
</comment>
<accession>A0A1F6D4A0</accession>
<evidence type="ECO:0000256" key="9">
    <source>
        <dbReference type="SAM" id="Coils"/>
    </source>
</evidence>
<evidence type="ECO:0000256" key="1">
    <source>
        <dbReference type="ARBA" id="ARBA00022618"/>
    </source>
</evidence>
<proteinExistence type="inferred from homology"/>
<dbReference type="InterPro" id="IPR014169">
    <property type="entry name" value="Pal_lipo_C"/>
</dbReference>
<dbReference type="AlphaFoldDB" id="A0A1F6D4A0"/>
<dbReference type="Proteomes" id="UP000178606">
    <property type="component" value="Unassembled WGS sequence"/>
</dbReference>
<dbReference type="InterPro" id="IPR006664">
    <property type="entry name" value="OMP_bac"/>
</dbReference>
<evidence type="ECO:0000256" key="7">
    <source>
        <dbReference type="ARBA" id="ARBA00023306"/>
    </source>
</evidence>
<dbReference type="InterPro" id="IPR039001">
    <property type="entry name" value="Pal"/>
</dbReference>
<feature type="coiled-coil region" evidence="9">
    <location>
        <begin position="39"/>
        <end position="85"/>
    </location>
</feature>